<evidence type="ECO:0000313" key="3">
    <source>
        <dbReference type="Proteomes" id="UP000762676"/>
    </source>
</evidence>
<dbReference type="Proteomes" id="UP000762676">
    <property type="component" value="Unassembled WGS sequence"/>
</dbReference>
<keyword evidence="3" id="KW-1185">Reference proteome</keyword>
<dbReference type="EMBL" id="BMAT01008812">
    <property type="protein sequence ID" value="GFR93031.1"/>
    <property type="molecule type" value="Genomic_DNA"/>
</dbReference>
<feature type="region of interest" description="Disordered" evidence="1">
    <location>
        <begin position="1"/>
        <end position="35"/>
    </location>
</feature>
<sequence>METSSLRRTQSMPAISTEAVGNFKKSIRSQSAPTKLDYSVCTSGLSLKSSRALNDTSIPPSKTLPTGDFKKKSITKTDEENLIQARQQLLTEAESLRHDDPRYSDIGEELRKTLIHPLSLPEGIELAPEVEKALRDIIKTADNYCLPADDELLNILPSDNHEITVSDSDSSSDSDNDNDSERKRYFIEDYRETKSHHPSHSALKILTNTHDFYQAGRNGVISVTCGHIPKEPFDPYFLTKKNRHKY</sequence>
<organism evidence="2 3">
    <name type="scientific">Elysia marginata</name>
    <dbReference type="NCBI Taxonomy" id="1093978"/>
    <lineage>
        <taxon>Eukaryota</taxon>
        <taxon>Metazoa</taxon>
        <taxon>Spiralia</taxon>
        <taxon>Lophotrochozoa</taxon>
        <taxon>Mollusca</taxon>
        <taxon>Gastropoda</taxon>
        <taxon>Heterobranchia</taxon>
        <taxon>Euthyneura</taxon>
        <taxon>Panpulmonata</taxon>
        <taxon>Sacoglossa</taxon>
        <taxon>Placobranchoidea</taxon>
        <taxon>Plakobranchidae</taxon>
        <taxon>Elysia</taxon>
    </lineage>
</organism>
<protein>
    <submittedName>
        <fullName evidence="2">Uncharacterized protein</fullName>
    </submittedName>
</protein>
<feature type="region of interest" description="Disordered" evidence="1">
    <location>
        <begin position="162"/>
        <end position="181"/>
    </location>
</feature>
<evidence type="ECO:0000256" key="1">
    <source>
        <dbReference type="SAM" id="MobiDB-lite"/>
    </source>
</evidence>
<evidence type="ECO:0000313" key="2">
    <source>
        <dbReference type="EMBL" id="GFR93031.1"/>
    </source>
</evidence>
<feature type="compositionally biased region" description="Polar residues" evidence="1">
    <location>
        <begin position="1"/>
        <end position="14"/>
    </location>
</feature>
<dbReference type="AlphaFoldDB" id="A0AAV4H7J3"/>
<proteinExistence type="predicted"/>
<name>A0AAV4H7J3_9GAST</name>
<comment type="caution">
    <text evidence="2">The sequence shown here is derived from an EMBL/GenBank/DDBJ whole genome shotgun (WGS) entry which is preliminary data.</text>
</comment>
<gene>
    <name evidence="2" type="ORF">ElyMa_004368400</name>
</gene>
<reference evidence="2 3" key="1">
    <citation type="journal article" date="2021" name="Elife">
        <title>Chloroplast acquisition without the gene transfer in kleptoplastic sea slugs, Plakobranchus ocellatus.</title>
        <authorList>
            <person name="Maeda T."/>
            <person name="Takahashi S."/>
            <person name="Yoshida T."/>
            <person name="Shimamura S."/>
            <person name="Takaki Y."/>
            <person name="Nagai Y."/>
            <person name="Toyoda A."/>
            <person name="Suzuki Y."/>
            <person name="Arimoto A."/>
            <person name="Ishii H."/>
            <person name="Satoh N."/>
            <person name="Nishiyama T."/>
            <person name="Hasebe M."/>
            <person name="Maruyama T."/>
            <person name="Minagawa J."/>
            <person name="Obokata J."/>
            <person name="Shigenobu S."/>
        </authorList>
    </citation>
    <scope>NUCLEOTIDE SEQUENCE [LARGE SCALE GENOMIC DNA]</scope>
</reference>
<accession>A0AAV4H7J3</accession>